<feature type="domain" description="HTH marR-type" evidence="1">
    <location>
        <begin position="1"/>
        <end position="123"/>
    </location>
</feature>
<dbReference type="Proteomes" id="UP000198386">
    <property type="component" value="Unassembled WGS sequence"/>
</dbReference>
<dbReference type="InterPro" id="IPR036390">
    <property type="entry name" value="WH_DNA-bd_sf"/>
</dbReference>
<dbReference type="EMBL" id="FZOH01000008">
    <property type="protein sequence ID" value="SNS77953.1"/>
    <property type="molecule type" value="Genomic_DNA"/>
</dbReference>
<dbReference type="InterPro" id="IPR039422">
    <property type="entry name" value="MarR/SlyA-like"/>
</dbReference>
<keyword evidence="3" id="KW-1185">Reference proteome</keyword>
<dbReference type="PANTHER" id="PTHR33164">
    <property type="entry name" value="TRANSCRIPTIONAL REGULATOR, MARR FAMILY"/>
    <property type="match status" value="1"/>
</dbReference>
<gene>
    <name evidence="2" type="ORF">SAMN04488107_3755</name>
</gene>
<dbReference type="PANTHER" id="PTHR33164:SF99">
    <property type="entry name" value="MARR FAMILY REGULATORY PROTEIN"/>
    <property type="match status" value="1"/>
</dbReference>
<evidence type="ECO:0000313" key="2">
    <source>
        <dbReference type="EMBL" id="SNS77953.1"/>
    </source>
</evidence>
<proteinExistence type="predicted"/>
<name>A0A239HAW2_9ACTN</name>
<organism evidence="2 3">
    <name type="scientific">Geodermatophilus saharensis</name>
    <dbReference type="NCBI Taxonomy" id="1137994"/>
    <lineage>
        <taxon>Bacteria</taxon>
        <taxon>Bacillati</taxon>
        <taxon>Actinomycetota</taxon>
        <taxon>Actinomycetes</taxon>
        <taxon>Geodermatophilales</taxon>
        <taxon>Geodermatophilaceae</taxon>
        <taxon>Geodermatophilus</taxon>
    </lineage>
</organism>
<dbReference type="AlphaFoldDB" id="A0A239HAW2"/>
<reference evidence="3" key="1">
    <citation type="submission" date="2017-06" db="EMBL/GenBank/DDBJ databases">
        <authorList>
            <person name="Varghese N."/>
            <person name="Submissions S."/>
        </authorList>
    </citation>
    <scope>NUCLEOTIDE SEQUENCE [LARGE SCALE GENOMIC DNA]</scope>
    <source>
        <strain evidence="3">DSM 45423</strain>
    </source>
</reference>
<dbReference type="Gene3D" id="1.10.10.10">
    <property type="entry name" value="Winged helix-like DNA-binding domain superfamily/Winged helix DNA-binding domain"/>
    <property type="match status" value="1"/>
</dbReference>
<evidence type="ECO:0000259" key="1">
    <source>
        <dbReference type="PROSITE" id="PS50995"/>
    </source>
</evidence>
<dbReference type="GO" id="GO:0006950">
    <property type="term" value="P:response to stress"/>
    <property type="evidence" value="ECO:0007669"/>
    <property type="project" value="TreeGrafter"/>
</dbReference>
<dbReference type="InterPro" id="IPR000835">
    <property type="entry name" value="HTH_MarR-typ"/>
</dbReference>
<dbReference type="InterPro" id="IPR036388">
    <property type="entry name" value="WH-like_DNA-bd_sf"/>
</dbReference>
<dbReference type="PROSITE" id="PS50995">
    <property type="entry name" value="HTH_MARR_2"/>
    <property type="match status" value="1"/>
</dbReference>
<sequence length="136" mass="14864">MSRVRDDLYALSEARFPGLRMRHYRLLSLLPPEGERLSRMTVDSGLTKQALAQALAPLEAGGYVEVVPDPGDRRARLVRLTDRGREVNDAARDRLAAVEQDWAQRVGPERYAVARGVLADLASRPGAGGCPVTVEG</sequence>
<dbReference type="GO" id="GO:0003700">
    <property type="term" value="F:DNA-binding transcription factor activity"/>
    <property type="evidence" value="ECO:0007669"/>
    <property type="project" value="InterPro"/>
</dbReference>
<evidence type="ECO:0000313" key="3">
    <source>
        <dbReference type="Proteomes" id="UP000198386"/>
    </source>
</evidence>
<accession>A0A239HAW2</accession>
<dbReference type="SUPFAM" id="SSF46785">
    <property type="entry name" value="Winged helix' DNA-binding domain"/>
    <property type="match status" value="1"/>
</dbReference>
<protein>
    <submittedName>
        <fullName evidence="2">Transcriptional regulator, MarR family</fullName>
    </submittedName>
</protein>
<dbReference type="SMART" id="SM00347">
    <property type="entry name" value="HTH_MARR"/>
    <property type="match status" value="1"/>
</dbReference>